<name>A0A2S8GLQ0_9BACT</name>
<sequence>MRLPVLKELSAIDQTPVTSTAPPPLARLARMLDAWLLVLLLGVYALAAFLPTMGILIRKQVVFGNPLPVVLLSAMLLSAGIGIEAREVRHAIGSWWQVLIGCVLLVAAPWLVVSILGLGSSFFPPGILAGLALVALMPSAASSVAWTQLSRGNVAVNVALILLSTLATPLLLGLFWDGGESNFGEAGLPIISVGVWIIPSILLGVLIRYLAGEARIAAIRPMLKVGSATILLLLNYINASVALPEFVGNFQPGILFVLTLTVLVTCGSVFAVTYLATSWLKTPAPQARALWFGIGMKNTGMALVLAAIWLEDSPLALVTIISYTFTQHLLSAAIHQRTLPADAMPKQD</sequence>
<protein>
    <recommendedName>
        <fullName evidence="4">Bile acid:sodium symporter</fullName>
    </recommendedName>
</protein>
<evidence type="ECO:0000313" key="3">
    <source>
        <dbReference type="Proteomes" id="UP000237819"/>
    </source>
</evidence>
<feature type="transmembrane region" description="Helical" evidence="1">
    <location>
        <begin position="63"/>
        <end position="83"/>
    </location>
</feature>
<feature type="transmembrane region" description="Helical" evidence="1">
    <location>
        <begin position="122"/>
        <end position="147"/>
    </location>
</feature>
<keyword evidence="1" id="KW-0472">Membrane</keyword>
<evidence type="ECO:0000313" key="2">
    <source>
        <dbReference type="EMBL" id="PQO45357.1"/>
    </source>
</evidence>
<comment type="caution">
    <text evidence="2">The sequence shown here is derived from an EMBL/GenBank/DDBJ whole genome shotgun (WGS) entry which is preliminary data.</text>
</comment>
<accession>A0A2S8GLQ0</accession>
<evidence type="ECO:0000256" key="1">
    <source>
        <dbReference type="SAM" id="Phobius"/>
    </source>
</evidence>
<feature type="transmembrane region" description="Helical" evidence="1">
    <location>
        <begin position="223"/>
        <end position="242"/>
    </location>
</feature>
<dbReference type="PANTHER" id="PTHR10361">
    <property type="entry name" value="SODIUM-BILE ACID COTRANSPORTER"/>
    <property type="match status" value="1"/>
</dbReference>
<feature type="transmembrane region" description="Helical" evidence="1">
    <location>
        <begin position="188"/>
        <end position="211"/>
    </location>
</feature>
<evidence type="ECO:0008006" key="4">
    <source>
        <dbReference type="Google" id="ProtNLM"/>
    </source>
</evidence>
<dbReference type="EMBL" id="PUHZ01000014">
    <property type="protein sequence ID" value="PQO45357.1"/>
    <property type="molecule type" value="Genomic_DNA"/>
</dbReference>
<feature type="transmembrane region" description="Helical" evidence="1">
    <location>
        <begin position="315"/>
        <end position="334"/>
    </location>
</feature>
<dbReference type="InterPro" id="IPR038770">
    <property type="entry name" value="Na+/solute_symporter_sf"/>
</dbReference>
<dbReference type="PANTHER" id="PTHR10361:SF28">
    <property type="entry name" value="P3 PROTEIN-RELATED"/>
    <property type="match status" value="1"/>
</dbReference>
<feature type="transmembrane region" description="Helical" evidence="1">
    <location>
        <begin position="289"/>
        <end position="309"/>
    </location>
</feature>
<proteinExistence type="predicted"/>
<dbReference type="InterPro" id="IPR016833">
    <property type="entry name" value="Put_Na-Bile_cotransptr"/>
</dbReference>
<reference evidence="2 3" key="1">
    <citation type="submission" date="2018-02" db="EMBL/GenBank/DDBJ databases">
        <title>Comparative genomes isolates from brazilian mangrove.</title>
        <authorList>
            <person name="Araujo J.E."/>
            <person name="Taketani R.G."/>
            <person name="Silva M.C.P."/>
            <person name="Loureco M.V."/>
            <person name="Andreote F.D."/>
        </authorList>
    </citation>
    <scope>NUCLEOTIDE SEQUENCE [LARGE SCALE GENOMIC DNA]</scope>
    <source>
        <strain evidence="2 3">Nap-Phe MGV</strain>
    </source>
</reference>
<organism evidence="2 3">
    <name type="scientific">Blastopirellula marina</name>
    <dbReference type="NCBI Taxonomy" id="124"/>
    <lineage>
        <taxon>Bacteria</taxon>
        <taxon>Pseudomonadati</taxon>
        <taxon>Planctomycetota</taxon>
        <taxon>Planctomycetia</taxon>
        <taxon>Pirellulales</taxon>
        <taxon>Pirellulaceae</taxon>
        <taxon>Blastopirellula</taxon>
    </lineage>
</organism>
<gene>
    <name evidence="2" type="ORF">C5Y93_12915</name>
</gene>
<keyword evidence="1" id="KW-0812">Transmembrane</keyword>
<feature type="transmembrane region" description="Helical" evidence="1">
    <location>
        <begin position="154"/>
        <end position="176"/>
    </location>
</feature>
<dbReference type="Proteomes" id="UP000237819">
    <property type="component" value="Unassembled WGS sequence"/>
</dbReference>
<dbReference type="InterPro" id="IPR004710">
    <property type="entry name" value="Bilac:Na_transpt"/>
</dbReference>
<dbReference type="AlphaFoldDB" id="A0A2S8GLQ0"/>
<feature type="transmembrane region" description="Helical" evidence="1">
    <location>
        <begin position="254"/>
        <end position="277"/>
    </location>
</feature>
<feature type="transmembrane region" description="Helical" evidence="1">
    <location>
        <begin position="95"/>
        <end position="116"/>
    </location>
</feature>
<keyword evidence="1" id="KW-1133">Transmembrane helix</keyword>
<feature type="transmembrane region" description="Helical" evidence="1">
    <location>
        <begin position="34"/>
        <end position="57"/>
    </location>
</feature>
<dbReference type="Pfam" id="PF13593">
    <property type="entry name" value="SBF_like"/>
    <property type="match status" value="1"/>
</dbReference>
<dbReference type="Gene3D" id="1.20.1530.20">
    <property type="match status" value="1"/>
</dbReference>